<feature type="domain" description="Phosphatidate phosphatase APP1 catalytic" evidence="2">
    <location>
        <begin position="222"/>
        <end position="390"/>
    </location>
</feature>
<sequence>MAAGFLLPIILSYFFSTSSLSFTSTAIKNDERVLLFPTMATRKTASTFLSKHNITQEESYWEVPIHGWIFQPEETSLKRRAFLSLLRKSLDLQAEEESSVILKRRVKPFLVDNKGGKRLAVLLGEEERRTLQQRSKKNGHFKSVVKLSDEELCGALGLTAPSSTDGGENALSQIVKQHAKSPLKLQVRMVTSPVDTRTFTGTVHILLPHDNNSSSTTTKPTISVISDIDDTIKKSNVLQKNDLLRNTFLKEFASVPKMSSLYDHWQTKYQVQMFHYVSSSPWQLYEELNKFLKESKFGGSESSSTFHLKTIRLKDRSILNLLADPQQSKLESIENIFQLYYPTSSREHSASSSSHHQFVLVGDTGEKDPEVYGEIMRRYPQYIVAAFLRNVTGEKKEGNRLSTAFAGVGQEKWDLFHEEDEVSFKKMKNLDSWMTS</sequence>
<accession>A0A7S1YZE8</accession>
<dbReference type="PANTHER" id="PTHR28208:SF1">
    <property type="entry name" value="FILAMENT ORGANIZATION PROTEIN APP1-LIKE, PUTATIVE (AFU_ORTHOLOGUE AFUA_1G06650)-RELATED"/>
    <property type="match status" value="1"/>
</dbReference>
<feature type="signal peptide" evidence="1">
    <location>
        <begin position="1"/>
        <end position="19"/>
    </location>
</feature>
<evidence type="ECO:0000256" key="1">
    <source>
        <dbReference type="SAM" id="SignalP"/>
    </source>
</evidence>
<name>A0A7S1YZE8_9STRA</name>
<evidence type="ECO:0000259" key="2">
    <source>
        <dbReference type="Pfam" id="PF09949"/>
    </source>
</evidence>
<dbReference type="PANTHER" id="PTHR28208">
    <property type="entry name" value="PHOSPHATIDATE PHOSPHATASE APP1"/>
    <property type="match status" value="1"/>
</dbReference>
<dbReference type="InterPro" id="IPR019236">
    <property type="entry name" value="APP1_cat"/>
</dbReference>
<evidence type="ECO:0000313" key="3">
    <source>
        <dbReference type="EMBL" id="CAD9323602.1"/>
    </source>
</evidence>
<protein>
    <recommendedName>
        <fullName evidence="2">Phosphatidate phosphatase APP1 catalytic domain-containing protein</fullName>
    </recommendedName>
</protein>
<dbReference type="InterPro" id="IPR052935">
    <property type="entry name" value="Mg2+_PAP"/>
</dbReference>
<dbReference type="GO" id="GO:0008195">
    <property type="term" value="F:phosphatidate phosphatase activity"/>
    <property type="evidence" value="ECO:0007669"/>
    <property type="project" value="InterPro"/>
</dbReference>
<dbReference type="Pfam" id="PF09949">
    <property type="entry name" value="APP1_cat"/>
    <property type="match status" value="1"/>
</dbReference>
<gene>
    <name evidence="3" type="ORF">DBRI1063_LOCUS7631</name>
</gene>
<dbReference type="AlphaFoldDB" id="A0A7S1YZE8"/>
<dbReference type="EMBL" id="HBGN01011981">
    <property type="protein sequence ID" value="CAD9323602.1"/>
    <property type="molecule type" value="Transcribed_RNA"/>
</dbReference>
<keyword evidence="1" id="KW-0732">Signal</keyword>
<feature type="chain" id="PRO_5031571772" description="Phosphatidate phosphatase APP1 catalytic domain-containing protein" evidence="1">
    <location>
        <begin position="20"/>
        <end position="436"/>
    </location>
</feature>
<organism evidence="3">
    <name type="scientific">Ditylum brightwellii</name>
    <dbReference type="NCBI Taxonomy" id="49249"/>
    <lineage>
        <taxon>Eukaryota</taxon>
        <taxon>Sar</taxon>
        <taxon>Stramenopiles</taxon>
        <taxon>Ochrophyta</taxon>
        <taxon>Bacillariophyta</taxon>
        <taxon>Mediophyceae</taxon>
        <taxon>Lithodesmiophycidae</taxon>
        <taxon>Lithodesmiales</taxon>
        <taxon>Lithodesmiaceae</taxon>
        <taxon>Ditylum</taxon>
    </lineage>
</organism>
<reference evidence="3" key="1">
    <citation type="submission" date="2021-01" db="EMBL/GenBank/DDBJ databases">
        <authorList>
            <person name="Corre E."/>
            <person name="Pelletier E."/>
            <person name="Niang G."/>
            <person name="Scheremetjew M."/>
            <person name="Finn R."/>
            <person name="Kale V."/>
            <person name="Holt S."/>
            <person name="Cochrane G."/>
            <person name="Meng A."/>
            <person name="Brown T."/>
            <person name="Cohen L."/>
        </authorList>
    </citation>
    <scope>NUCLEOTIDE SEQUENCE</scope>
    <source>
        <strain evidence="3">Pop2</strain>
    </source>
</reference>
<proteinExistence type="predicted"/>